<dbReference type="Proteomes" id="UP000192907">
    <property type="component" value="Unassembled WGS sequence"/>
</dbReference>
<dbReference type="AlphaFoldDB" id="A0A1Y6BEY7"/>
<dbReference type="SUPFAM" id="SSF56935">
    <property type="entry name" value="Porins"/>
    <property type="match status" value="1"/>
</dbReference>
<dbReference type="GO" id="GO:0015288">
    <property type="term" value="F:porin activity"/>
    <property type="evidence" value="ECO:0007669"/>
    <property type="project" value="InterPro"/>
</dbReference>
<evidence type="ECO:0000313" key="3">
    <source>
        <dbReference type="Proteomes" id="UP000192907"/>
    </source>
</evidence>
<evidence type="ECO:0000259" key="1">
    <source>
        <dbReference type="Pfam" id="PF13609"/>
    </source>
</evidence>
<dbReference type="OrthoDB" id="8982743at2"/>
<feature type="domain" description="Porin" evidence="1">
    <location>
        <begin position="18"/>
        <end position="348"/>
    </location>
</feature>
<dbReference type="EMBL" id="FWZT01000003">
    <property type="protein sequence ID" value="SMF01121.1"/>
    <property type="molecule type" value="Genomic_DNA"/>
</dbReference>
<sequence length="375" mass="40836">MLNSRFRASIAGLAFVTAGIAPESYSQTEDTLTIYGLINKELRYVAQSEDAGKESSVAVTDVDGFESRIGVKGSQDGDFKISYVAEVGVNSGRDASSDYRIRPRIFKVDLDTKGYGVITIGQDWMPSALFYIKMDGLAATVAQNYNLDTSYVVGGLGYGSLQGLGYNFRAFRDQIRYASPTWNGLTYKLSYDTNGPHDYDGVQRNVEHFLQYTRDTLNVGLLYADCESCDADMKLPSIGLAANIKTAGGLAAGFNYGLQTIGHGTDENGDMEEIIVTRIFASFSYQKDENTYSLTYGNATLGDQDYIVALDETISANYKEASQQQIGLGYKNMITAKTALKLTIAQMSISADEPIVSDKKENVAQVVALGVQTGF</sequence>
<dbReference type="STRING" id="1513793.SAMN06296036_103160"/>
<evidence type="ECO:0000313" key="2">
    <source>
        <dbReference type="EMBL" id="SMF01121.1"/>
    </source>
</evidence>
<dbReference type="Gene3D" id="2.40.160.10">
    <property type="entry name" value="Porin"/>
    <property type="match status" value="1"/>
</dbReference>
<protein>
    <submittedName>
        <fullName evidence="2">Porin</fullName>
    </submittedName>
</protein>
<gene>
    <name evidence="2" type="ORF">SAMN06296036_103160</name>
</gene>
<dbReference type="RefSeq" id="WP_132316087.1">
    <property type="nucleotide sequence ID" value="NZ_FWZT01000003.1"/>
</dbReference>
<dbReference type="GO" id="GO:0016020">
    <property type="term" value="C:membrane"/>
    <property type="evidence" value="ECO:0007669"/>
    <property type="project" value="InterPro"/>
</dbReference>
<dbReference type="InterPro" id="IPR033900">
    <property type="entry name" value="Gram_neg_porin_domain"/>
</dbReference>
<keyword evidence="3" id="KW-1185">Reference proteome</keyword>
<organism evidence="2 3">
    <name type="scientific">Pseudobacteriovorax antillogorgiicola</name>
    <dbReference type="NCBI Taxonomy" id="1513793"/>
    <lineage>
        <taxon>Bacteria</taxon>
        <taxon>Pseudomonadati</taxon>
        <taxon>Bdellovibrionota</taxon>
        <taxon>Oligoflexia</taxon>
        <taxon>Oligoflexales</taxon>
        <taxon>Pseudobacteriovoracaceae</taxon>
        <taxon>Pseudobacteriovorax</taxon>
    </lineage>
</organism>
<proteinExistence type="predicted"/>
<accession>A0A1Y6BEY7</accession>
<dbReference type="Pfam" id="PF13609">
    <property type="entry name" value="Porin_4"/>
    <property type="match status" value="1"/>
</dbReference>
<dbReference type="InterPro" id="IPR023614">
    <property type="entry name" value="Porin_dom_sf"/>
</dbReference>
<reference evidence="3" key="1">
    <citation type="submission" date="2017-04" db="EMBL/GenBank/DDBJ databases">
        <authorList>
            <person name="Varghese N."/>
            <person name="Submissions S."/>
        </authorList>
    </citation>
    <scope>NUCLEOTIDE SEQUENCE [LARGE SCALE GENOMIC DNA]</scope>
    <source>
        <strain evidence="3">RKEM611</strain>
    </source>
</reference>
<name>A0A1Y6BEY7_9BACT</name>